<feature type="compositionally biased region" description="Basic and acidic residues" evidence="1">
    <location>
        <begin position="275"/>
        <end position="284"/>
    </location>
</feature>
<dbReference type="RefSeq" id="XP_066655092.1">
    <property type="nucleotide sequence ID" value="XM_066795625.1"/>
</dbReference>
<accession>A0ABR1LR21</accession>
<name>A0ABR1LR21_9PEZI</name>
<evidence type="ECO:0000256" key="1">
    <source>
        <dbReference type="SAM" id="MobiDB-lite"/>
    </source>
</evidence>
<sequence>MRTALDRLLARPSTLRLLRVIAATHELPRTAPRRHLSVFSPTQNRSHNGAYEKQNIGDNPVAQRKALEEDIKKDVREKLRAAPAKEDAAQSTAAFADNVQMEAWIEATQRLQRIHGSFAVKVAWEVLREDQVDLPTKGPQAHAVWGLLVAEDDLLESLVSYAFDVKRRTGQVYENLYESILAHLFAKQLPRPIYEWHRRLIHDFPPAPGGLKMIASHVRGSQLSGKAFGWIYRRNTQHDVYDTIIPSLYKQGKPSMARQLQVCLLSRGDVPRGSRRAERIEEVGKLPSPTRGRYRRKSAENPNPSDPFDTTAVYVRQLEALGMRPKKVDDEFCARLFATTALNINLAVDCLLMMGCDEMGPLSMREMAFRSGDCESVVKNIRKIAASGMAIKSTTYNRAIMRLAAQNKKGLLQSLLDTDQHPDNFDDRPLQYKLLHSYIRANNWPGIKRTLAILTISNPDGDNEGWNILVRVRSKTEYTSWNAHIAGLSRFLEEADSKGLNITNKTLDTLTELLRTRKLGRAPQTTPEPGIRDDVWFSNVCCLALRTGTNVSPLRWHELFRRFGMTERFDHVFYLALWLTDFYTTTHNLPEHLLREFNHYFNKDAFFASAIVAKEDALPLQPTDVLPSHAKHPLRKIFNALTQRAFIAWSIRRDFIVPHKSSKNRAHDWTRGLVLLRLLRQSGVYVSEIVVRKELHLQLLRLYGRLYGIHDPLLRRRFRLYARSRRNNPYTLAEMVQQANEAFCSGAEGDTEEPLLDIDKVAEYIVETGRSRLWKIKRWRIRHQPGLKKRVRKPQPKGDLWTQLKL</sequence>
<gene>
    <name evidence="2" type="ORF">J3D65DRAFT_359011</name>
</gene>
<dbReference type="Proteomes" id="UP001360953">
    <property type="component" value="Unassembled WGS sequence"/>
</dbReference>
<keyword evidence="3" id="KW-1185">Reference proteome</keyword>
<evidence type="ECO:0008006" key="4">
    <source>
        <dbReference type="Google" id="ProtNLM"/>
    </source>
</evidence>
<protein>
    <recommendedName>
        <fullName evidence="4">Pentatricopeptide repeat protein</fullName>
    </recommendedName>
</protein>
<feature type="region of interest" description="Disordered" evidence="1">
    <location>
        <begin position="38"/>
        <end position="59"/>
    </location>
</feature>
<proteinExistence type="predicted"/>
<dbReference type="GeneID" id="92028531"/>
<feature type="region of interest" description="Disordered" evidence="1">
    <location>
        <begin position="275"/>
        <end position="308"/>
    </location>
</feature>
<reference evidence="2 3" key="1">
    <citation type="submission" date="2024-04" db="EMBL/GenBank/DDBJ databases">
        <title>Phyllosticta paracitricarpa is synonymous to the EU quarantine fungus P. citricarpa based on phylogenomic analyses.</title>
        <authorList>
            <consortium name="Lawrence Berkeley National Laboratory"/>
            <person name="Van ingen-buijs V.A."/>
            <person name="Van westerhoven A.C."/>
            <person name="Haridas S."/>
            <person name="Skiadas P."/>
            <person name="Martin F."/>
            <person name="Groenewald J.Z."/>
            <person name="Crous P.W."/>
            <person name="Seidl M.F."/>
        </authorList>
    </citation>
    <scope>NUCLEOTIDE SEQUENCE [LARGE SCALE GENOMIC DNA]</scope>
    <source>
        <strain evidence="2 3">CPC 17464</strain>
    </source>
</reference>
<organism evidence="2 3">
    <name type="scientific">Phyllosticta citribraziliensis</name>
    <dbReference type="NCBI Taxonomy" id="989973"/>
    <lineage>
        <taxon>Eukaryota</taxon>
        <taxon>Fungi</taxon>
        <taxon>Dikarya</taxon>
        <taxon>Ascomycota</taxon>
        <taxon>Pezizomycotina</taxon>
        <taxon>Dothideomycetes</taxon>
        <taxon>Dothideomycetes incertae sedis</taxon>
        <taxon>Botryosphaeriales</taxon>
        <taxon>Phyllostictaceae</taxon>
        <taxon>Phyllosticta</taxon>
    </lineage>
</organism>
<evidence type="ECO:0000313" key="2">
    <source>
        <dbReference type="EMBL" id="KAK7536941.1"/>
    </source>
</evidence>
<comment type="caution">
    <text evidence="2">The sequence shown here is derived from an EMBL/GenBank/DDBJ whole genome shotgun (WGS) entry which is preliminary data.</text>
</comment>
<dbReference type="EMBL" id="JBBPEH010000006">
    <property type="protein sequence ID" value="KAK7536941.1"/>
    <property type="molecule type" value="Genomic_DNA"/>
</dbReference>
<evidence type="ECO:0000313" key="3">
    <source>
        <dbReference type="Proteomes" id="UP001360953"/>
    </source>
</evidence>